<feature type="transmembrane region" description="Helical" evidence="1">
    <location>
        <begin position="31"/>
        <end position="48"/>
    </location>
</feature>
<proteinExistence type="predicted"/>
<gene>
    <name evidence="3" type="ORF">L201_003542</name>
</gene>
<feature type="transmembrane region" description="Helical" evidence="1">
    <location>
        <begin position="100"/>
        <end position="129"/>
    </location>
</feature>
<name>A0AAX4JV05_9TREE</name>
<dbReference type="InterPro" id="IPR045339">
    <property type="entry name" value="DUF6534"/>
</dbReference>
<dbReference type="PANTHER" id="PTHR40465">
    <property type="entry name" value="CHROMOSOME 1, WHOLE GENOME SHOTGUN SEQUENCE"/>
    <property type="match status" value="1"/>
</dbReference>
<feature type="transmembrane region" description="Helical" evidence="1">
    <location>
        <begin position="218"/>
        <end position="242"/>
    </location>
</feature>
<protein>
    <recommendedName>
        <fullName evidence="2">DUF6534 domain-containing protein</fullName>
    </recommendedName>
</protein>
<feature type="domain" description="DUF6534" evidence="2">
    <location>
        <begin position="187"/>
        <end position="272"/>
    </location>
</feature>
<organism evidence="3 4">
    <name type="scientific">Kwoniella dendrophila CBS 6074</name>
    <dbReference type="NCBI Taxonomy" id="1295534"/>
    <lineage>
        <taxon>Eukaryota</taxon>
        <taxon>Fungi</taxon>
        <taxon>Dikarya</taxon>
        <taxon>Basidiomycota</taxon>
        <taxon>Agaricomycotina</taxon>
        <taxon>Tremellomycetes</taxon>
        <taxon>Tremellales</taxon>
        <taxon>Cryptococcaceae</taxon>
        <taxon>Kwoniella</taxon>
    </lineage>
</organism>
<evidence type="ECO:0000256" key="1">
    <source>
        <dbReference type="SAM" id="Phobius"/>
    </source>
</evidence>
<accession>A0AAX4JV05</accession>
<feature type="transmembrane region" description="Helical" evidence="1">
    <location>
        <begin position="141"/>
        <end position="164"/>
    </location>
</feature>
<keyword evidence="1" id="KW-1133">Transmembrane helix</keyword>
<keyword evidence="1" id="KW-0472">Membrane</keyword>
<dbReference type="GeneID" id="91094212"/>
<dbReference type="RefSeq" id="XP_066075392.1">
    <property type="nucleotide sequence ID" value="XM_066219295.1"/>
</dbReference>
<evidence type="ECO:0000313" key="3">
    <source>
        <dbReference type="EMBL" id="WWC88629.1"/>
    </source>
</evidence>
<dbReference type="EMBL" id="CP144101">
    <property type="protein sequence ID" value="WWC88629.1"/>
    <property type="molecule type" value="Genomic_DNA"/>
</dbReference>
<feature type="transmembrane region" description="Helical" evidence="1">
    <location>
        <begin position="184"/>
        <end position="202"/>
    </location>
</feature>
<sequence length="365" mass="40939">MSTDVGATAMTPEQIEIMANAAFSSDLGMNLGPFLVGCLWDAILFGVVTQQYIDWCRYSSATEGRLIKYITHWVALASTLWTGTVIFYNMRSFVYYFGRFIVFTFVDIALLWPVLGVIMSIPIQFFYALRAYRLHQDNKCLLILFSLMILAEAGLTMAIAIVAAPLQTIFEAGEVNDIVRAWQVVTLCTDVLMTATLAWGLWRSRTGWSHTDALVKKLLLITIETQLAPTLVMTAFVISWSLKPTSTLGIFFDVAIPKAYEVGYLATLNSRYSLRQDADSHPGQKYSADTKPNTYALGGSRLQQATVHIDVETHTESFQMEPQRTGINRNQDLYELKEGDVDSVENLDYTQNLSKKKLNDPSSQV</sequence>
<reference evidence="3 4" key="1">
    <citation type="submission" date="2024-01" db="EMBL/GenBank/DDBJ databases">
        <title>Comparative genomics of Cryptococcus and Kwoniella reveals pathogenesis evolution and contrasting modes of karyotype evolution via chromosome fusion or intercentromeric recombination.</title>
        <authorList>
            <person name="Coelho M.A."/>
            <person name="David-Palma M."/>
            <person name="Shea T."/>
            <person name="Bowers K."/>
            <person name="McGinley-Smith S."/>
            <person name="Mohammad A.W."/>
            <person name="Gnirke A."/>
            <person name="Yurkov A.M."/>
            <person name="Nowrousian M."/>
            <person name="Sun S."/>
            <person name="Cuomo C.A."/>
            <person name="Heitman J."/>
        </authorList>
    </citation>
    <scope>NUCLEOTIDE SEQUENCE [LARGE SCALE GENOMIC DNA]</scope>
    <source>
        <strain evidence="3 4">CBS 6074</strain>
    </source>
</reference>
<dbReference type="PANTHER" id="PTHR40465:SF1">
    <property type="entry name" value="DUF6534 DOMAIN-CONTAINING PROTEIN"/>
    <property type="match status" value="1"/>
</dbReference>
<feature type="transmembrane region" description="Helical" evidence="1">
    <location>
        <begin position="69"/>
        <end position="88"/>
    </location>
</feature>
<evidence type="ECO:0000259" key="2">
    <source>
        <dbReference type="Pfam" id="PF20152"/>
    </source>
</evidence>
<evidence type="ECO:0000313" key="4">
    <source>
        <dbReference type="Proteomes" id="UP001355207"/>
    </source>
</evidence>
<dbReference type="Pfam" id="PF20152">
    <property type="entry name" value="DUF6534"/>
    <property type="match status" value="1"/>
</dbReference>
<dbReference type="AlphaFoldDB" id="A0AAX4JV05"/>
<keyword evidence="1" id="KW-0812">Transmembrane</keyword>
<dbReference type="Proteomes" id="UP001355207">
    <property type="component" value="Chromosome 4"/>
</dbReference>
<keyword evidence="4" id="KW-1185">Reference proteome</keyword>